<organism evidence="6 7">
    <name type="scientific">Coccomyxa subellipsoidea</name>
    <dbReference type="NCBI Taxonomy" id="248742"/>
    <lineage>
        <taxon>Eukaryota</taxon>
        <taxon>Viridiplantae</taxon>
        <taxon>Chlorophyta</taxon>
        <taxon>core chlorophytes</taxon>
        <taxon>Trebouxiophyceae</taxon>
        <taxon>Trebouxiophyceae incertae sedis</taxon>
        <taxon>Coccomyxaceae</taxon>
        <taxon>Coccomyxa</taxon>
    </lineage>
</organism>
<protein>
    <recommendedName>
        <fullName evidence="8">Glycoside hydrolase</fullName>
    </recommendedName>
</protein>
<dbReference type="InterPro" id="IPR008979">
    <property type="entry name" value="Galactose-bd-like_sf"/>
</dbReference>
<dbReference type="InterPro" id="IPR017853">
    <property type="entry name" value="GH"/>
</dbReference>
<dbReference type="SUPFAM" id="SSF53474">
    <property type="entry name" value="alpha/beta-Hydrolases"/>
    <property type="match status" value="1"/>
</dbReference>
<comment type="similarity">
    <text evidence="1">Belongs to the glycosyl hydrolase 2 family.</text>
</comment>
<dbReference type="InterPro" id="IPR036156">
    <property type="entry name" value="Beta-gal/glucu_dom_sf"/>
</dbReference>
<dbReference type="Gene3D" id="3.20.20.80">
    <property type="entry name" value="Glycosidases"/>
    <property type="match status" value="1"/>
</dbReference>
<evidence type="ECO:0000259" key="4">
    <source>
        <dbReference type="Pfam" id="PF00703"/>
    </source>
</evidence>
<dbReference type="SUPFAM" id="SSF51445">
    <property type="entry name" value="(Trans)glycosidases"/>
    <property type="match status" value="1"/>
</dbReference>
<dbReference type="Pfam" id="PF02836">
    <property type="entry name" value="Glyco_hydro_2_C"/>
    <property type="match status" value="1"/>
</dbReference>
<dbReference type="EMBL" id="JALJOT010000012">
    <property type="protein sequence ID" value="KAK9904791.1"/>
    <property type="molecule type" value="Genomic_DNA"/>
</dbReference>
<evidence type="ECO:0000256" key="3">
    <source>
        <dbReference type="ARBA" id="ARBA00023295"/>
    </source>
</evidence>
<dbReference type="InterPro" id="IPR013783">
    <property type="entry name" value="Ig-like_fold"/>
</dbReference>
<reference evidence="6 7" key="1">
    <citation type="journal article" date="2024" name="Nat. Commun.">
        <title>Phylogenomics reveals the evolutionary origins of lichenization in chlorophyte algae.</title>
        <authorList>
            <person name="Puginier C."/>
            <person name="Libourel C."/>
            <person name="Otte J."/>
            <person name="Skaloud P."/>
            <person name="Haon M."/>
            <person name="Grisel S."/>
            <person name="Petersen M."/>
            <person name="Berrin J.G."/>
            <person name="Delaux P.M."/>
            <person name="Dal Grande F."/>
            <person name="Keller J."/>
        </authorList>
    </citation>
    <scope>NUCLEOTIDE SEQUENCE [LARGE SCALE GENOMIC DNA]</scope>
    <source>
        <strain evidence="6 7">SAG 216-7</strain>
    </source>
</reference>
<evidence type="ECO:0000256" key="2">
    <source>
        <dbReference type="ARBA" id="ARBA00022801"/>
    </source>
</evidence>
<dbReference type="SUPFAM" id="SSF49785">
    <property type="entry name" value="Galactose-binding domain-like"/>
    <property type="match status" value="1"/>
</dbReference>
<dbReference type="Gene3D" id="3.40.50.1820">
    <property type="entry name" value="alpha/beta hydrolase"/>
    <property type="match status" value="1"/>
</dbReference>
<dbReference type="InterPro" id="IPR029058">
    <property type="entry name" value="AB_hydrolase_fold"/>
</dbReference>
<keyword evidence="7" id="KW-1185">Reference proteome</keyword>
<dbReference type="InterPro" id="IPR051913">
    <property type="entry name" value="GH2_Domain-Containing"/>
</dbReference>
<evidence type="ECO:0000256" key="1">
    <source>
        <dbReference type="ARBA" id="ARBA00007401"/>
    </source>
</evidence>
<dbReference type="InterPro" id="IPR006102">
    <property type="entry name" value="Ig-like_GH2"/>
</dbReference>
<dbReference type="InterPro" id="IPR006103">
    <property type="entry name" value="Glyco_hydro_2_cat"/>
</dbReference>
<name>A0ABR2YH32_9CHLO</name>
<gene>
    <name evidence="6" type="ORF">WJX75_002681</name>
</gene>
<dbReference type="PANTHER" id="PTHR42732:SF2">
    <property type="entry name" value="BETA-MANNOSIDASE"/>
    <property type="match status" value="1"/>
</dbReference>
<feature type="domain" description="Glycoside hydrolase family 2 catalytic" evidence="5">
    <location>
        <begin position="948"/>
        <end position="1175"/>
    </location>
</feature>
<dbReference type="Gene3D" id="2.60.40.10">
    <property type="entry name" value="Immunoglobulins"/>
    <property type="match status" value="1"/>
</dbReference>
<dbReference type="Proteomes" id="UP001491310">
    <property type="component" value="Unassembled WGS sequence"/>
</dbReference>
<evidence type="ECO:0000313" key="6">
    <source>
        <dbReference type="EMBL" id="KAK9904791.1"/>
    </source>
</evidence>
<dbReference type="Pfam" id="PF00703">
    <property type="entry name" value="Glyco_hydro_2"/>
    <property type="match status" value="1"/>
</dbReference>
<evidence type="ECO:0000259" key="5">
    <source>
        <dbReference type="Pfam" id="PF02836"/>
    </source>
</evidence>
<proteinExistence type="inferred from homology"/>
<dbReference type="Gene3D" id="2.60.120.260">
    <property type="entry name" value="Galactose-binding domain-like"/>
    <property type="match status" value="1"/>
</dbReference>
<keyword evidence="3" id="KW-0326">Glycosidase</keyword>
<feature type="domain" description="Glycoside hydrolase family 2 immunoglobulin-like beta-sandwich" evidence="4">
    <location>
        <begin position="796"/>
        <end position="886"/>
    </location>
</feature>
<evidence type="ECO:0008006" key="8">
    <source>
        <dbReference type="Google" id="ProtNLM"/>
    </source>
</evidence>
<keyword evidence="2" id="KW-0378">Hydrolase</keyword>
<dbReference type="PANTHER" id="PTHR42732">
    <property type="entry name" value="BETA-GALACTOSIDASE"/>
    <property type="match status" value="1"/>
</dbReference>
<dbReference type="SUPFAM" id="SSF49303">
    <property type="entry name" value="beta-Galactosidase/glucuronidase domain"/>
    <property type="match status" value="1"/>
</dbReference>
<accession>A0ABR2YH32</accession>
<comment type="caution">
    <text evidence="6">The sequence shown here is derived from an EMBL/GenBank/DDBJ whole genome shotgun (WGS) entry which is preliminary data.</text>
</comment>
<evidence type="ECO:0000313" key="7">
    <source>
        <dbReference type="Proteomes" id="UP001491310"/>
    </source>
</evidence>
<sequence length="1208" mass="134877">MAMWICVELAYYAWCHRRYGVINQLVETEYDVEKVAEVKRRFLQLKGCMSIEDFFSGWFHGVPAEEVRRGNVEDFVAYGFYFRTLDGLPPQLQQAVSDFVDQIEEEWGVKFPEGRNTEIHFMAHVWEDLRVLPKPLAVHLGCEFVSALACALLRQMGFRMDTCQGFTYWIRRPDQAAESRQQSTGAVTEECEASVCESCDDSPAETPSVSGRTSVEIDVDARSLGRADGGLLMDFGRCGVHRRGDSCTSLRSEEGGEANDPGPRPIFFLHGVGLGMVPYLGLIQQTLVACPGSPMILLEAPHVGLRLQLRAREVDEVANAAAAILWRHGFPEACFVAHSYGTFCASRVTQLHRSLVHSLALVDPVCFLTCYPQLLYNFVYKVPKLADAFGSLAGLVAAARFLFSRDLIIAETFCRKFRWHELMLWPEDMPRHALVALSERDDLVPSPLVAKHISDAHPTATVMYHPTAGHGGFLIDLPWQRTLVQGIKRLAELPAEASLVASKVIKNIPERHLARLSNSINNEILAVVQQVIEFSHEQQSQQDRLDLEFPNGVPVTGPGKFNKSQHMGLTQDGLPCDPFDVPQGSICINNPLPTPWSADVDPTRPLPEYPRPQMTRKQWHNLNGIWDFEPYGVWEEMALPSSGSTLSKRIVVPFPVEAPLSGVGRSDVGTSRMWYRRNFTVPQDWEVAAGLQGSSAKRLLLHFGAVDWEAEVFVNRQRMGLHRGGYDKFHFDITDALNQSRDGVHELAVRVFDPTEFAHVPIGKQRRHPPRHPSGIWYTSSTGIWQTVWLEPVPAAHIERLDITPDIDTSTVNITVFGSAAAQSGTVHLVISDKQGHKVGSGQGRIGVPFSFSVSGHKENKLHLWSFDNPYLYDLQVSLQDATSTVAGSNTAGGDTVGSYVGMRSVSLSPVGQGNHLRPMLNHQFVFQLGFLDQGFWPDGIYTAPTDKALQHDILFAKNMGFNLLRKHIKVEPDRWYYHCDRLGMLVWQDMPAMYWEDPFSQGESYRAAAEKVQFEHELTRMIEEHRSFPSIITYIVFNEGWGQYETLRVVEYAKSLDSSRLFDGASGWVDAPVGDLIDMHSYVGPNAPVPTATRAAVLGEFGGLGLRVDGHLWIPEDAFCYEMETNPAALEVRYLGLIEQLKQLVVNPVLALSAAVYTELSDVEAEINGLTTYDRKVVKVEPYALLAAHKSLMDLASSLNNPAVESV</sequence>